<sequence>MSVVLDRPTGRLRASTAELAALLALAQGVAPDSLHAGDVAALRTAGVLTTDGIDGDVVAVLAGLSRAGVHVELAMTRPSGSELHRVWAAADTATLAAQVGEDAYDLLAVPPSLVVPTLARLMPLAPRPLLPGDVLDVPQDTVGALVGPERAFAANALLAHVPDGWEAAVDDVRAGRVRLHGLAALWVDPAGEPAGRRFSVLATPHGLAEVVALEDGRSGLRPVRSTEVWSMLVELLPADGEVAPDSDVSPVVPAPSGADGVPGGRA</sequence>
<feature type="region of interest" description="Disordered" evidence="1">
    <location>
        <begin position="243"/>
        <end position="266"/>
    </location>
</feature>
<dbReference type="Proteomes" id="UP000321181">
    <property type="component" value="Unassembled WGS sequence"/>
</dbReference>
<evidence type="ECO:0000313" key="2">
    <source>
        <dbReference type="EMBL" id="GEO35232.1"/>
    </source>
</evidence>
<proteinExistence type="predicted"/>
<accession>A0A512DFL9</accession>
<comment type="caution">
    <text evidence="2">The sequence shown here is derived from an EMBL/GenBank/DDBJ whole genome shotgun (WGS) entry which is preliminary data.</text>
</comment>
<protein>
    <recommendedName>
        <fullName evidence="4">ESAT-6 protein secretion system EspG family protein</fullName>
    </recommendedName>
</protein>
<keyword evidence="3" id="KW-1185">Reference proteome</keyword>
<evidence type="ECO:0000256" key="1">
    <source>
        <dbReference type="SAM" id="MobiDB-lite"/>
    </source>
</evidence>
<organism evidence="2 3">
    <name type="scientific">Cellulomonas aerilata</name>
    <dbReference type="NCBI Taxonomy" id="515326"/>
    <lineage>
        <taxon>Bacteria</taxon>
        <taxon>Bacillati</taxon>
        <taxon>Actinomycetota</taxon>
        <taxon>Actinomycetes</taxon>
        <taxon>Micrococcales</taxon>
        <taxon>Cellulomonadaceae</taxon>
        <taxon>Cellulomonas</taxon>
    </lineage>
</organism>
<dbReference type="AlphaFoldDB" id="A0A512DFL9"/>
<evidence type="ECO:0000313" key="3">
    <source>
        <dbReference type="Proteomes" id="UP000321181"/>
    </source>
</evidence>
<gene>
    <name evidence="2" type="ORF">CAE01nite_29570</name>
</gene>
<dbReference type="RefSeq" id="WP_146906091.1">
    <property type="nucleotide sequence ID" value="NZ_BAAARM010000005.1"/>
</dbReference>
<evidence type="ECO:0008006" key="4">
    <source>
        <dbReference type="Google" id="ProtNLM"/>
    </source>
</evidence>
<reference evidence="2 3" key="1">
    <citation type="submission" date="2019-07" db="EMBL/GenBank/DDBJ databases">
        <title>Whole genome shotgun sequence of Cellulomonas aerilata NBRC 106308.</title>
        <authorList>
            <person name="Hosoyama A."/>
            <person name="Uohara A."/>
            <person name="Ohji S."/>
            <person name="Ichikawa N."/>
        </authorList>
    </citation>
    <scope>NUCLEOTIDE SEQUENCE [LARGE SCALE GENOMIC DNA]</scope>
    <source>
        <strain evidence="2 3">NBRC 106308</strain>
    </source>
</reference>
<dbReference type="EMBL" id="BJYY01000018">
    <property type="protein sequence ID" value="GEO35232.1"/>
    <property type="molecule type" value="Genomic_DNA"/>
</dbReference>
<name>A0A512DFL9_9CELL</name>
<feature type="compositionally biased region" description="Low complexity" evidence="1">
    <location>
        <begin position="243"/>
        <end position="259"/>
    </location>
</feature>